<dbReference type="EMBL" id="JANTQA010000036">
    <property type="protein sequence ID" value="KAJ3436451.1"/>
    <property type="molecule type" value="Genomic_DNA"/>
</dbReference>
<gene>
    <name evidence="2" type="ORF">M0812_18509</name>
    <name evidence="3" type="ORF">M0813_01138</name>
</gene>
<organism evidence="2 4">
    <name type="scientific">Anaeramoeba flamelloides</name>
    <dbReference type="NCBI Taxonomy" id="1746091"/>
    <lineage>
        <taxon>Eukaryota</taxon>
        <taxon>Metamonada</taxon>
        <taxon>Anaeramoebidae</taxon>
        <taxon>Anaeramoeba</taxon>
    </lineage>
</organism>
<keyword evidence="1" id="KW-0472">Membrane</keyword>
<dbReference type="Proteomes" id="UP001146793">
    <property type="component" value="Unassembled WGS sequence"/>
</dbReference>
<evidence type="ECO:0000313" key="2">
    <source>
        <dbReference type="EMBL" id="KAJ3436451.1"/>
    </source>
</evidence>
<evidence type="ECO:0000256" key="1">
    <source>
        <dbReference type="SAM" id="Phobius"/>
    </source>
</evidence>
<comment type="caution">
    <text evidence="2">The sequence shown here is derived from an EMBL/GenBank/DDBJ whole genome shotgun (WGS) entry which is preliminary data.</text>
</comment>
<keyword evidence="5" id="KW-1185">Reference proteome</keyword>
<reference evidence="3" key="1">
    <citation type="submission" date="2022-08" db="EMBL/GenBank/DDBJ databases">
        <title>Novel sulfate-reducing endosymbionts in the free-living metamonad Anaeramoeba.</title>
        <authorList>
            <person name="Jerlstrom-Hultqvist J."/>
            <person name="Cepicka I."/>
            <person name="Gallot-Lavallee L."/>
            <person name="Salas-Leiva D."/>
            <person name="Curtis B.A."/>
            <person name="Zahonova K."/>
            <person name="Pipaliya S."/>
            <person name="Dacks J."/>
            <person name="Roger A.J."/>
        </authorList>
    </citation>
    <scope>NUCLEOTIDE SEQUENCE</scope>
    <source>
        <strain evidence="3">Schooner1</strain>
    </source>
</reference>
<keyword evidence="1" id="KW-0812">Transmembrane</keyword>
<feature type="transmembrane region" description="Helical" evidence="1">
    <location>
        <begin position="81"/>
        <end position="103"/>
    </location>
</feature>
<name>A0AAV7Z630_9EUKA</name>
<dbReference type="Proteomes" id="UP001150062">
    <property type="component" value="Unassembled WGS sequence"/>
</dbReference>
<keyword evidence="1" id="KW-1133">Transmembrane helix</keyword>
<evidence type="ECO:0000313" key="4">
    <source>
        <dbReference type="Proteomes" id="UP001146793"/>
    </source>
</evidence>
<sequence length="146" mass="17667">MNELEKELDKQILEFGEFSEDSLDIEEKKLDLKELMNYSLFEPTEGWKVDHFNEEQKTTNLDVFNNKTIFSDYFLNQGTNFFHLSFIEVFFFLFGDAFSVLLLKENFQKRNKFTNSGNKKKQIFYMNYFAREKPYKTKKQKNKLQN</sequence>
<evidence type="ECO:0000313" key="3">
    <source>
        <dbReference type="EMBL" id="KAJ6226169.1"/>
    </source>
</evidence>
<dbReference type="AlphaFoldDB" id="A0AAV7Z630"/>
<dbReference type="EMBL" id="JAOAOG010000346">
    <property type="protein sequence ID" value="KAJ6226169.1"/>
    <property type="molecule type" value="Genomic_DNA"/>
</dbReference>
<evidence type="ECO:0000313" key="5">
    <source>
        <dbReference type="Proteomes" id="UP001150062"/>
    </source>
</evidence>
<accession>A0AAV7Z630</accession>
<protein>
    <submittedName>
        <fullName evidence="2">Uncharacterized protein</fullName>
    </submittedName>
</protein>
<proteinExistence type="predicted"/>
<reference evidence="2" key="2">
    <citation type="submission" date="2022-08" db="EMBL/GenBank/DDBJ databases">
        <title>Novel sulphate-reducing endosymbionts in the free-living metamonad Anaeramoeba.</title>
        <authorList>
            <person name="Jerlstrom-Hultqvist J."/>
            <person name="Cepicka I."/>
            <person name="Gallot-Lavallee L."/>
            <person name="Salas-Leiva D."/>
            <person name="Curtis B.A."/>
            <person name="Zahonova K."/>
            <person name="Pipaliya S."/>
            <person name="Dacks J."/>
            <person name="Roger A.J."/>
        </authorList>
    </citation>
    <scope>NUCLEOTIDE SEQUENCE</scope>
    <source>
        <strain evidence="2">Busselton2</strain>
    </source>
</reference>